<name>A0A6L7G025_9RHOB</name>
<dbReference type="InterPro" id="IPR036909">
    <property type="entry name" value="Cyt_c-like_dom_sf"/>
</dbReference>
<dbReference type="PROSITE" id="PS51007">
    <property type="entry name" value="CYTC"/>
    <property type="match status" value="2"/>
</dbReference>
<proteinExistence type="predicted"/>
<comment type="caution">
    <text evidence="6">The sequence shown here is derived from an EMBL/GenBank/DDBJ whole genome shotgun (WGS) entry which is preliminary data.</text>
</comment>
<keyword evidence="7" id="KW-1185">Reference proteome</keyword>
<feature type="domain" description="Cytochrome c" evidence="5">
    <location>
        <begin position="187"/>
        <end position="293"/>
    </location>
</feature>
<dbReference type="InterPro" id="IPR051459">
    <property type="entry name" value="Cytochrome_c-type_DH"/>
</dbReference>
<evidence type="ECO:0000256" key="3">
    <source>
        <dbReference type="ARBA" id="ARBA00023004"/>
    </source>
</evidence>
<dbReference type="EMBL" id="WUMU01000005">
    <property type="protein sequence ID" value="MXN17704.1"/>
    <property type="molecule type" value="Genomic_DNA"/>
</dbReference>
<dbReference type="GO" id="GO:0009055">
    <property type="term" value="F:electron transfer activity"/>
    <property type="evidence" value="ECO:0007669"/>
    <property type="project" value="InterPro"/>
</dbReference>
<evidence type="ECO:0000259" key="5">
    <source>
        <dbReference type="PROSITE" id="PS51007"/>
    </source>
</evidence>
<dbReference type="Proteomes" id="UP000477911">
    <property type="component" value="Unassembled WGS sequence"/>
</dbReference>
<dbReference type="PANTHER" id="PTHR35008">
    <property type="entry name" value="BLL4482 PROTEIN-RELATED"/>
    <property type="match status" value="1"/>
</dbReference>
<keyword evidence="3 4" id="KW-0408">Iron</keyword>
<dbReference type="Pfam" id="PF13442">
    <property type="entry name" value="Cytochrome_CBB3"/>
    <property type="match status" value="1"/>
</dbReference>
<organism evidence="6 7">
    <name type="scientific">Pseudooceanicola albus</name>
    <dbReference type="NCBI Taxonomy" id="2692189"/>
    <lineage>
        <taxon>Bacteria</taxon>
        <taxon>Pseudomonadati</taxon>
        <taxon>Pseudomonadota</taxon>
        <taxon>Alphaproteobacteria</taxon>
        <taxon>Rhodobacterales</taxon>
        <taxon>Paracoccaceae</taxon>
        <taxon>Pseudooceanicola</taxon>
    </lineage>
</organism>
<feature type="domain" description="Cytochrome c" evidence="5">
    <location>
        <begin position="38"/>
        <end position="147"/>
    </location>
</feature>
<keyword evidence="1 4" id="KW-0349">Heme</keyword>
<accession>A0A6L7G025</accession>
<dbReference type="Pfam" id="PF00034">
    <property type="entry name" value="Cytochrom_C"/>
    <property type="match status" value="1"/>
</dbReference>
<dbReference type="Gene3D" id="1.10.760.10">
    <property type="entry name" value="Cytochrome c-like domain"/>
    <property type="match status" value="2"/>
</dbReference>
<evidence type="ECO:0000256" key="1">
    <source>
        <dbReference type="ARBA" id="ARBA00022617"/>
    </source>
</evidence>
<dbReference type="SUPFAM" id="SSF46626">
    <property type="entry name" value="Cytochrome c"/>
    <property type="match status" value="2"/>
</dbReference>
<dbReference type="GO" id="GO:0046872">
    <property type="term" value="F:metal ion binding"/>
    <property type="evidence" value="ECO:0007669"/>
    <property type="project" value="UniProtKB-KW"/>
</dbReference>
<dbReference type="InterPro" id="IPR009056">
    <property type="entry name" value="Cyt_c-like_dom"/>
</dbReference>
<dbReference type="GO" id="GO:0020037">
    <property type="term" value="F:heme binding"/>
    <property type="evidence" value="ECO:0007669"/>
    <property type="project" value="InterPro"/>
</dbReference>
<keyword evidence="2 4" id="KW-0479">Metal-binding</keyword>
<reference evidence="6 7" key="1">
    <citation type="submission" date="2019-12" db="EMBL/GenBank/DDBJ databases">
        <authorList>
            <person name="Li M."/>
        </authorList>
    </citation>
    <scope>NUCLEOTIDE SEQUENCE [LARGE SCALE GENOMIC DNA]</scope>
    <source>
        <strain evidence="6 7">GBMRC 2024</strain>
    </source>
</reference>
<protein>
    <submittedName>
        <fullName evidence="6">C-type cytochrome</fullName>
    </submittedName>
</protein>
<gene>
    <name evidence="6" type="ORF">GR170_07660</name>
</gene>
<evidence type="ECO:0000256" key="2">
    <source>
        <dbReference type="ARBA" id="ARBA00022723"/>
    </source>
</evidence>
<evidence type="ECO:0000313" key="6">
    <source>
        <dbReference type="EMBL" id="MXN17704.1"/>
    </source>
</evidence>
<dbReference type="AlphaFoldDB" id="A0A6L7G025"/>
<evidence type="ECO:0000256" key="4">
    <source>
        <dbReference type="PROSITE-ProRule" id="PRU00433"/>
    </source>
</evidence>
<dbReference type="PANTHER" id="PTHR35008:SF8">
    <property type="entry name" value="ALCOHOL DEHYDROGENASE CYTOCHROME C SUBUNIT"/>
    <property type="match status" value="1"/>
</dbReference>
<evidence type="ECO:0000313" key="7">
    <source>
        <dbReference type="Proteomes" id="UP000477911"/>
    </source>
</evidence>
<sequence length="297" mass="31317">MRNLLLLVVLLAVIGAAGAWVLTGPRKLESDATAGLSGDPVHGEEVFYAGGCAACHAAPGAEPGAAMLVLSGGRSFETAFGTFYAPNISPDPAAGIGAWSLQDLANAMKRGVTPQDTHLYPAFPYTTYTRASLQDIADLFAFLRTLPADTTPSQPQQVGFPFSLRRGIGAWKILYLNASWVEDAPTPELERGRYLVEALGHCAECHTPRDALGGLERDAWMAGAATADGKGRVPNLTPAALSWTQEEIAEYLGSGFTPEFDVAGGEMAEVVQNLSHLSEADRMAIAAYVKALPAVAD</sequence>